<protein>
    <submittedName>
        <fullName evidence="1">Uncharacterized protein</fullName>
    </submittedName>
</protein>
<reference evidence="1" key="1">
    <citation type="submission" date="2020-06" db="EMBL/GenBank/DDBJ databases">
        <title>Unique genomic features of the anaerobic methanotrophic archaea.</title>
        <authorList>
            <person name="Chadwick G.L."/>
            <person name="Skennerton C.T."/>
            <person name="Laso-Perez R."/>
            <person name="Leu A.O."/>
            <person name="Speth D.R."/>
            <person name="Yu H."/>
            <person name="Morgan-Lang C."/>
            <person name="Hatzenpichler R."/>
            <person name="Goudeau D."/>
            <person name="Malmstrom R."/>
            <person name="Brazelton W.J."/>
            <person name="Woyke T."/>
            <person name="Hallam S.J."/>
            <person name="Tyson G.W."/>
            <person name="Wegener G."/>
            <person name="Boetius A."/>
            <person name="Orphan V."/>
        </authorList>
    </citation>
    <scope>NUCLEOTIDE SEQUENCE</scope>
</reference>
<dbReference type="Pfam" id="PF03683">
    <property type="entry name" value="UPF0175"/>
    <property type="match status" value="1"/>
</dbReference>
<dbReference type="SUPFAM" id="SSF47598">
    <property type="entry name" value="Ribbon-helix-helix"/>
    <property type="match status" value="1"/>
</dbReference>
<gene>
    <name evidence="1" type="ORF">LDJELIEA_00018</name>
</gene>
<dbReference type="EMBL" id="MT631272">
    <property type="protein sequence ID" value="QNO47720.1"/>
    <property type="molecule type" value="Genomic_DNA"/>
</dbReference>
<dbReference type="InterPro" id="IPR005368">
    <property type="entry name" value="UPF0175"/>
</dbReference>
<sequence length="100" mass="11195">MEKEIASLNMPPAMSQGIEALVESGEYSTGSDVLTDAFRVFLENKPEKKTPIGTELYRRGQVSLMRASEIAGMDFESFKEVLTDRGIGWRKKSNISRCCE</sequence>
<organism evidence="1">
    <name type="scientific">Candidatus Methanogaster sp. ANME-2c ERB4</name>
    <dbReference type="NCBI Taxonomy" id="2759911"/>
    <lineage>
        <taxon>Archaea</taxon>
        <taxon>Methanobacteriati</taxon>
        <taxon>Methanobacteriota</taxon>
        <taxon>Stenosarchaea group</taxon>
        <taxon>Methanomicrobia</taxon>
        <taxon>Methanosarcinales</taxon>
        <taxon>ANME-2 cluster</taxon>
        <taxon>Candidatus Methanogasteraceae</taxon>
        <taxon>Candidatus Methanogaster</taxon>
    </lineage>
</organism>
<proteinExistence type="predicted"/>
<dbReference type="InterPro" id="IPR010985">
    <property type="entry name" value="Ribbon_hlx_hlx"/>
</dbReference>
<name>A0A7G9YI86_9EURY</name>
<accession>A0A7G9YI86</accession>
<evidence type="ECO:0000313" key="1">
    <source>
        <dbReference type="EMBL" id="QNO47720.1"/>
    </source>
</evidence>
<dbReference type="GO" id="GO:0006355">
    <property type="term" value="P:regulation of DNA-templated transcription"/>
    <property type="evidence" value="ECO:0007669"/>
    <property type="project" value="InterPro"/>
</dbReference>
<dbReference type="AlphaFoldDB" id="A0A7G9YI86"/>